<dbReference type="EMBL" id="UYRV01000043">
    <property type="protein sequence ID" value="VDK40727.1"/>
    <property type="molecule type" value="Genomic_DNA"/>
</dbReference>
<name>A0A3P6Q5Q0_CYLGO</name>
<reference evidence="2 3" key="1">
    <citation type="submission" date="2018-11" db="EMBL/GenBank/DDBJ databases">
        <authorList>
            <consortium name="Pathogen Informatics"/>
        </authorList>
    </citation>
    <scope>NUCLEOTIDE SEQUENCE [LARGE SCALE GENOMIC DNA]</scope>
</reference>
<accession>A0A3P6Q5Q0</accession>
<evidence type="ECO:0000313" key="2">
    <source>
        <dbReference type="EMBL" id="VDK40727.1"/>
    </source>
</evidence>
<proteinExistence type="predicted"/>
<feature type="region of interest" description="Disordered" evidence="1">
    <location>
        <begin position="88"/>
        <end position="150"/>
    </location>
</feature>
<evidence type="ECO:0000313" key="3">
    <source>
        <dbReference type="Proteomes" id="UP000271889"/>
    </source>
</evidence>
<protein>
    <submittedName>
        <fullName evidence="2">Uncharacterized protein</fullName>
    </submittedName>
</protein>
<feature type="compositionally biased region" description="Low complexity" evidence="1">
    <location>
        <begin position="109"/>
        <end position="120"/>
    </location>
</feature>
<dbReference type="AlphaFoldDB" id="A0A3P6Q5Q0"/>
<organism evidence="2 3">
    <name type="scientific">Cylicostephanus goldi</name>
    <name type="common">Nematode worm</name>
    <dbReference type="NCBI Taxonomy" id="71465"/>
    <lineage>
        <taxon>Eukaryota</taxon>
        <taxon>Metazoa</taxon>
        <taxon>Ecdysozoa</taxon>
        <taxon>Nematoda</taxon>
        <taxon>Chromadorea</taxon>
        <taxon>Rhabditida</taxon>
        <taxon>Rhabditina</taxon>
        <taxon>Rhabditomorpha</taxon>
        <taxon>Strongyloidea</taxon>
        <taxon>Strongylidae</taxon>
        <taxon>Cylicostephanus</taxon>
    </lineage>
</organism>
<dbReference type="Proteomes" id="UP000271889">
    <property type="component" value="Unassembled WGS sequence"/>
</dbReference>
<gene>
    <name evidence="2" type="ORF">CGOC_LOCUS58</name>
</gene>
<sequence>MLLAELAIHDMAMSRDVTPKPEMDTHLRVDIYKFFGATQFLGRNVLVLKERMIANLQDAENERRNAAKNESENKRVLEELRKKIRELEHMAMSDKGTVMRNADDKDDAAGGQAKASALPSTPAPSAPTNAPTVAGASSTEGKKKKKRDTE</sequence>
<keyword evidence="3" id="KW-1185">Reference proteome</keyword>
<evidence type="ECO:0000256" key="1">
    <source>
        <dbReference type="SAM" id="MobiDB-lite"/>
    </source>
</evidence>